<dbReference type="eggNOG" id="KOG4353">
    <property type="taxonomic scope" value="Eukaryota"/>
</dbReference>
<dbReference type="GO" id="GO:0006913">
    <property type="term" value="P:nucleocytoplasmic transport"/>
    <property type="evidence" value="ECO:0007669"/>
    <property type="project" value="UniProtKB-UniRule"/>
</dbReference>
<reference evidence="4" key="1">
    <citation type="submission" date="2011-02" db="EMBL/GenBank/DDBJ databases">
        <title>The Genome Sequence of Capsaspora owczarzaki ATCC 30864.</title>
        <authorList>
            <person name="Russ C."/>
            <person name="Cuomo C."/>
            <person name="Burger G."/>
            <person name="Gray M.W."/>
            <person name="Holland P.W.H."/>
            <person name="King N."/>
            <person name="Lang F.B.F."/>
            <person name="Roger A.J."/>
            <person name="Ruiz-Trillo I."/>
            <person name="Young S.K."/>
            <person name="Zeng Q."/>
            <person name="Gargeya S."/>
            <person name="Alvarado L."/>
            <person name="Berlin A."/>
            <person name="Chapman S.B."/>
            <person name="Chen Z."/>
            <person name="Freedman E."/>
            <person name="Gellesch M."/>
            <person name="Goldberg J."/>
            <person name="Griggs A."/>
            <person name="Gujja S."/>
            <person name="Heilman E."/>
            <person name="Heiman D."/>
            <person name="Howarth C."/>
            <person name="Mehta T."/>
            <person name="Neiman D."/>
            <person name="Pearson M."/>
            <person name="Roberts A."/>
            <person name="Saif S."/>
            <person name="Shea T."/>
            <person name="Shenoy N."/>
            <person name="Sisk P."/>
            <person name="Stolte C."/>
            <person name="Sykes S."/>
            <person name="White J."/>
            <person name="Yandava C."/>
            <person name="Haas B."/>
            <person name="Nusbaum C."/>
            <person name="Birren B."/>
        </authorList>
    </citation>
    <scope>NUCLEOTIDE SEQUENCE</scope>
    <source>
        <strain evidence="4">ATCC 30864</strain>
    </source>
</reference>
<organism evidence="3 4">
    <name type="scientific">Capsaspora owczarzaki (strain ATCC 30864)</name>
    <dbReference type="NCBI Taxonomy" id="595528"/>
    <lineage>
        <taxon>Eukaryota</taxon>
        <taxon>Filasterea</taxon>
        <taxon>Capsaspora</taxon>
    </lineage>
</organism>
<dbReference type="GO" id="GO:0051028">
    <property type="term" value="P:mRNA transport"/>
    <property type="evidence" value="ECO:0007669"/>
    <property type="project" value="UniProtKB-UniRule"/>
</dbReference>
<dbReference type="EMBL" id="KE346365">
    <property type="protein sequence ID" value="KJE93642.1"/>
    <property type="molecule type" value="Genomic_DNA"/>
</dbReference>
<name>A0A0D2VRU9_CAPO3</name>
<dbReference type="InterPro" id="IPR032710">
    <property type="entry name" value="NTF2-like_dom_sf"/>
</dbReference>
<dbReference type="AlphaFoldDB" id="A0A0D2VRU9"/>
<comment type="function">
    <text evidence="1">Has a role in nuclear-cytoplasmic transport of proteins and mRNAs.</text>
</comment>
<dbReference type="InterPro" id="IPR002075">
    <property type="entry name" value="NTF2_dom"/>
</dbReference>
<dbReference type="PANTHER" id="PTHR12612">
    <property type="entry name" value="NUCLEAR TRANSPORT FACTOR 2"/>
    <property type="match status" value="1"/>
</dbReference>
<keyword evidence="1" id="KW-0963">Cytoplasm</keyword>
<keyword evidence="1" id="KW-0539">Nucleus</keyword>
<evidence type="ECO:0000313" key="4">
    <source>
        <dbReference type="Proteomes" id="UP000008743"/>
    </source>
</evidence>
<dbReference type="GO" id="GO:0005737">
    <property type="term" value="C:cytoplasm"/>
    <property type="evidence" value="ECO:0007669"/>
    <property type="project" value="UniProtKB-SubCell"/>
</dbReference>
<keyword evidence="1" id="KW-0653">Protein transport</keyword>
<evidence type="ECO:0000256" key="1">
    <source>
        <dbReference type="RuleBase" id="RU369002"/>
    </source>
</evidence>
<dbReference type="OrthoDB" id="5340910at2759"/>
<sequence length="129" mass="14242">MSQAIHDAAVAGDSLVAEFYERYQTQRDNLVQLYSDSSSVMWNGNLYYGTEAIRGLLAQLPQCRFSIHSYDAQPITAAASGNIAVTMVSVAGYVQYANSSPKPFSHTFVIQIDVTSNALFIQSECMRFL</sequence>
<dbReference type="PROSITE" id="PS50177">
    <property type="entry name" value="NTF2_DOMAIN"/>
    <property type="match status" value="1"/>
</dbReference>
<evidence type="ECO:0000313" key="3">
    <source>
        <dbReference type="EMBL" id="KJE93642.1"/>
    </source>
</evidence>
<dbReference type="GO" id="GO:0005634">
    <property type="term" value="C:nucleus"/>
    <property type="evidence" value="ECO:0007669"/>
    <property type="project" value="UniProtKB-SubCell"/>
</dbReference>
<dbReference type="FunCoup" id="A0A0D2VRU9">
    <property type="interactions" value="166"/>
</dbReference>
<dbReference type="GO" id="GO:0015031">
    <property type="term" value="P:protein transport"/>
    <property type="evidence" value="ECO:0007669"/>
    <property type="project" value="UniProtKB-KW"/>
</dbReference>
<dbReference type="InterPro" id="IPR018222">
    <property type="entry name" value="Nuclear_transport_factor_2_euk"/>
</dbReference>
<evidence type="ECO:0000259" key="2">
    <source>
        <dbReference type="PROSITE" id="PS50177"/>
    </source>
</evidence>
<protein>
    <recommendedName>
        <fullName evidence="1">Nuclear transport factor 2</fullName>
        <shortName evidence="1">NTF-2</shortName>
    </recommendedName>
</protein>
<dbReference type="STRING" id="595528.A0A0D2VRU9"/>
<proteinExistence type="predicted"/>
<dbReference type="RefSeq" id="XP_004348224.1">
    <property type="nucleotide sequence ID" value="XM_004348174.2"/>
</dbReference>
<accession>A0A0D2VRU9</accession>
<keyword evidence="4" id="KW-1185">Reference proteome</keyword>
<comment type="subcellular location">
    <subcellularLocation>
        <location evidence="1">Cytoplasm</location>
    </subcellularLocation>
    <subcellularLocation>
        <location evidence="1">Nucleus</location>
    </subcellularLocation>
</comment>
<dbReference type="Proteomes" id="UP000008743">
    <property type="component" value="Unassembled WGS sequence"/>
</dbReference>
<gene>
    <name evidence="3" type="ORF">CAOG_004396</name>
</gene>
<dbReference type="InParanoid" id="A0A0D2VRU9"/>
<dbReference type="OMA" id="HFTRLYY"/>
<keyword evidence="1" id="KW-0813">Transport</keyword>
<feature type="domain" description="NTF2" evidence="2">
    <location>
        <begin position="11"/>
        <end position="128"/>
    </location>
</feature>
<dbReference type="SUPFAM" id="SSF54427">
    <property type="entry name" value="NTF2-like"/>
    <property type="match status" value="1"/>
</dbReference>
<dbReference type="Pfam" id="PF02136">
    <property type="entry name" value="NTF2"/>
    <property type="match status" value="1"/>
</dbReference>
<dbReference type="InterPro" id="IPR045875">
    <property type="entry name" value="NTF2"/>
</dbReference>
<dbReference type="Gene3D" id="3.10.450.50">
    <property type="match status" value="1"/>
</dbReference>
<dbReference type="PhylomeDB" id="A0A0D2VRU9"/>